<reference evidence="2 3" key="1">
    <citation type="submission" date="2019-06" db="EMBL/GenBank/DDBJ databases">
        <authorList>
            <person name="Livingstone P."/>
            <person name="Whitworth D."/>
        </authorList>
    </citation>
    <scope>NUCLEOTIDE SEQUENCE [LARGE SCALE GENOMIC DNA]</scope>
    <source>
        <strain evidence="2 3">AM401</strain>
    </source>
</reference>
<sequence>MLVSVHLYAWQAVIVGNARLGGRDLRAAVLDDPWVGVTKREGDVFRGFACEGDFEPSFYAWLDLQRVRGLQAIRTLCTVDPGDWALHTPPPRQPPLPEFALVFPDRVAWYRYKHSSLDPRGLSGPYEECFVEVPEESRPATITPLEEAERELLAATRDYVAFVEARARADDATDMFYAKQGRTTLELLEDTEDSFRERLIALRQEELKEYRRRAKQWHPVQPATRAMRPVILENAARWLVRDDYLSVLEAAGASWRAVRLARASQDAWPLNMDVDRRSQEDLPPFIHAPGYVAIGRRWACAAAAALNAALNMR</sequence>
<keyword evidence="3" id="KW-1185">Reference proteome</keyword>
<dbReference type="OrthoDB" id="5381610at2"/>
<accession>A0A540X0J7</accession>
<dbReference type="RefSeq" id="WP_141643565.1">
    <property type="nucleotide sequence ID" value="NZ_VIFM01000059.1"/>
</dbReference>
<comment type="caution">
    <text evidence="2">The sequence shown here is derived from an EMBL/GenBank/DDBJ whole genome shotgun (WGS) entry which is preliminary data.</text>
</comment>
<dbReference type="EMBL" id="VIFM01000059">
    <property type="protein sequence ID" value="TQF14781.1"/>
    <property type="molecule type" value="Genomic_DNA"/>
</dbReference>
<dbReference type="AlphaFoldDB" id="A0A540X0J7"/>
<evidence type="ECO:0000313" key="2">
    <source>
        <dbReference type="EMBL" id="TQF14781.1"/>
    </source>
</evidence>
<gene>
    <name evidence="2" type="ORF">FJV41_17105</name>
</gene>
<organism evidence="2 3">
    <name type="scientific">Myxococcus llanfairpwllgwyngyllgogerychwyrndrobwllllantysiliogogogochensis</name>
    <dbReference type="NCBI Taxonomy" id="2590453"/>
    <lineage>
        <taxon>Bacteria</taxon>
        <taxon>Pseudomonadati</taxon>
        <taxon>Myxococcota</taxon>
        <taxon>Myxococcia</taxon>
        <taxon>Myxococcales</taxon>
        <taxon>Cystobacterineae</taxon>
        <taxon>Myxococcaceae</taxon>
        <taxon>Myxococcus</taxon>
    </lineage>
</organism>
<name>A0A540X0J7_9BACT</name>
<proteinExistence type="predicted"/>
<dbReference type="Proteomes" id="UP000315369">
    <property type="component" value="Unassembled WGS sequence"/>
</dbReference>
<evidence type="ECO:0000256" key="1">
    <source>
        <dbReference type="SAM" id="Coils"/>
    </source>
</evidence>
<feature type="coiled-coil region" evidence="1">
    <location>
        <begin position="145"/>
        <end position="205"/>
    </location>
</feature>
<protein>
    <submittedName>
        <fullName evidence="2">Uncharacterized protein</fullName>
    </submittedName>
</protein>
<keyword evidence="1" id="KW-0175">Coiled coil</keyword>
<evidence type="ECO:0000313" key="3">
    <source>
        <dbReference type="Proteomes" id="UP000315369"/>
    </source>
</evidence>